<name>A0A375YX14_MYCSH</name>
<keyword evidence="2" id="KW-1185">Reference proteome</keyword>
<dbReference type="Proteomes" id="UP000252015">
    <property type="component" value="Unassembled WGS sequence"/>
</dbReference>
<accession>A0A375YX14</accession>
<organism evidence="1 2">
    <name type="scientific">Mycobacterium shimoidei</name>
    <dbReference type="NCBI Taxonomy" id="29313"/>
    <lineage>
        <taxon>Bacteria</taxon>
        <taxon>Bacillati</taxon>
        <taxon>Actinomycetota</taxon>
        <taxon>Actinomycetes</taxon>
        <taxon>Mycobacteriales</taxon>
        <taxon>Mycobacteriaceae</taxon>
        <taxon>Mycobacterium</taxon>
    </lineage>
</organism>
<evidence type="ECO:0000313" key="1">
    <source>
        <dbReference type="EMBL" id="SRX93250.1"/>
    </source>
</evidence>
<dbReference type="AlphaFoldDB" id="A0A375YX14"/>
<reference evidence="1 2" key="1">
    <citation type="submission" date="2018-05" db="EMBL/GenBank/DDBJ databases">
        <authorList>
            <consortium name="IHU Genomes"/>
        </authorList>
    </citation>
    <scope>NUCLEOTIDE SEQUENCE [LARGE SCALE GENOMIC DNA]</scope>
    <source>
        <strain evidence="1 2">P7336</strain>
    </source>
</reference>
<evidence type="ECO:0000313" key="2">
    <source>
        <dbReference type="Proteomes" id="UP000252015"/>
    </source>
</evidence>
<gene>
    <name evidence="1" type="ORF">MSP7336_01486</name>
</gene>
<protein>
    <submittedName>
        <fullName evidence="1">Uncharacterized protein</fullName>
    </submittedName>
</protein>
<sequence length="324" mass="36551">MGLLTKGLLSVSVLKVKTSAGLDGIAGAASERRYPSEPTKLSEGWGSLSDDEVFAGNEGLYLPYKGYKLKVATNHNETNILGLRYYYDEIDTTLAKRLGGDVEWQRISNRRAVDVLLLDEHEPDQLTALVASRNDSEMTEFVRPALTALVSGEVPPGSLSSASITEELDPDFFLWLLYKLHKGERIAPNVKLSGITEMNGAFVGRRNHLTQGVDMFREDSLALVARNRSRLGPAKIGIKHYAEPEGYFELQLIPDGGFQAYRKSKYDDKDLKKLSVALTGQRMVQDIWQTILPPIRDTYRQDKAWRETHREQFVQWAKDELKKF</sequence>
<dbReference type="RefSeq" id="WP_113963405.1">
    <property type="nucleotide sequence ID" value="NZ_UEGW01000001.1"/>
</dbReference>
<dbReference type="EMBL" id="UEGW01000001">
    <property type="protein sequence ID" value="SRX93250.1"/>
    <property type="molecule type" value="Genomic_DNA"/>
</dbReference>
<proteinExistence type="predicted"/>